<reference evidence="2" key="1">
    <citation type="journal article" date="2020" name="Fungal Divers.">
        <title>Resolving the Mortierellaceae phylogeny through synthesis of multi-gene phylogenetics and phylogenomics.</title>
        <authorList>
            <person name="Vandepol N."/>
            <person name="Liber J."/>
            <person name="Desiro A."/>
            <person name="Na H."/>
            <person name="Kennedy M."/>
            <person name="Barry K."/>
            <person name="Grigoriev I.V."/>
            <person name="Miller A.N."/>
            <person name="O'Donnell K."/>
            <person name="Stajich J.E."/>
            <person name="Bonito G."/>
        </authorList>
    </citation>
    <scope>NUCLEOTIDE SEQUENCE</scope>
    <source>
        <strain evidence="2">MES-2147</strain>
    </source>
</reference>
<dbReference type="InterPro" id="IPR032675">
    <property type="entry name" value="LRR_dom_sf"/>
</dbReference>
<evidence type="ECO:0000313" key="3">
    <source>
        <dbReference type="Proteomes" id="UP000749646"/>
    </source>
</evidence>
<feature type="compositionally biased region" description="Basic and acidic residues" evidence="1">
    <location>
        <begin position="176"/>
        <end position="186"/>
    </location>
</feature>
<gene>
    <name evidence="2" type="ORF">BGZ65_003068</name>
</gene>
<feature type="compositionally biased region" description="Low complexity" evidence="1">
    <location>
        <begin position="161"/>
        <end position="171"/>
    </location>
</feature>
<protein>
    <recommendedName>
        <fullName evidence="4">F-box domain-containing protein</fullName>
    </recommendedName>
</protein>
<proteinExistence type="predicted"/>
<dbReference type="OrthoDB" id="2445832at2759"/>
<dbReference type="Gene3D" id="3.80.10.10">
    <property type="entry name" value="Ribonuclease Inhibitor"/>
    <property type="match status" value="1"/>
</dbReference>
<feature type="compositionally biased region" description="Acidic residues" evidence="1">
    <location>
        <begin position="460"/>
        <end position="472"/>
    </location>
</feature>
<dbReference type="AlphaFoldDB" id="A0A9P6IL80"/>
<dbReference type="EMBL" id="JAAAHW010009842">
    <property type="protein sequence ID" value="KAF9935758.1"/>
    <property type="molecule type" value="Genomic_DNA"/>
</dbReference>
<organism evidence="2 3">
    <name type="scientific">Modicella reniformis</name>
    <dbReference type="NCBI Taxonomy" id="1440133"/>
    <lineage>
        <taxon>Eukaryota</taxon>
        <taxon>Fungi</taxon>
        <taxon>Fungi incertae sedis</taxon>
        <taxon>Mucoromycota</taxon>
        <taxon>Mortierellomycotina</taxon>
        <taxon>Mortierellomycetes</taxon>
        <taxon>Mortierellales</taxon>
        <taxon>Mortierellaceae</taxon>
        <taxon>Modicella</taxon>
    </lineage>
</organism>
<feature type="region of interest" description="Disordered" evidence="1">
    <location>
        <begin position="458"/>
        <end position="500"/>
    </location>
</feature>
<name>A0A9P6IL80_9FUNG</name>
<keyword evidence="3" id="KW-1185">Reference proteome</keyword>
<comment type="caution">
    <text evidence="2">The sequence shown here is derived from an EMBL/GenBank/DDBJ whole genome shotgun (WGS) entry which is preliminary data.</text>
</comment>
<evidence type="ECO:0008006" key="4">
    <source>
        <dbReference type="Google" id="ProtNLM"/>
    </source>
</evidence>
<dbReference type="SUPFAM" id="SSF52047">
    <property type="entry name" value="RNI-like"/>
    <property type="match status" value="1"/>
</dbReference>
<sequence>MPHPPSSLSSSSSSFPKPGAIKLALDCPEILYAIGQWIPTFQEERSSETYIFTPRGLLNCCLVSKYWREVLTPLIWRVDDIEAMTDVPDQLLIKYGEHVRVLVSIRHRCPGPIYTQLRQLTLGYGVNAGKKAMQLLAANHYLKRLELVNVQIFDQLNWNHSRPPNSSNNNDQDSDIWNHDSDDDNVHSPTNPLGHLGTTLEEISLVYTQCREMELYYLLRAVAKGSLRSLKLYRLSGNFDLKDLVFNSLTRLYLFLDMKTYPGLHEILGRSPHLECLDLKGMRSALSVLDPIIHILSGTQSRETSNQREERLRVGLPEPRQWLRPQLLSLGLHFCTSPFDLEELFNYEKTLEIIRACNINQERTDHLRSLRELSLQLMIIDDQAREAIEVHKLNLEVLKIKVIWPERGYSTGRKKKKKKQDQLLRRILQSCPRLREFEFWDQNSNSDVRETMTALIGDYGVDDNDSDSDSGGDNDTGTNNKNGISNLNQQQQHKKQVEPWNCPELESLTLNFRVTLGVEMPSEKGTQEKEERRYFDGDQGGEDVGIWVMPKQKCNTEFYDGTGFLLDTHWSNSGPLKDVVNALGRPKEGEELIKRFLRHISPSRKMKRLQLSQLVFTRSV</sequence>
<feature type="compositionally biased region" description="Low complexity" evidence="1">
    <location>
        <begin position="473"/>
        <end position="483"/>
    </location>
</feature>
<feature type="region of interest" description="Disordered" evidence="1">
    <location>
        <begin position="161"/>
        <end position="193"/>
    </location>
</feature>
<accession>A0A9P6IL80</accession>
<dbReference type="Proteomes" id="UP000749646">
    <property type="component" value="Unassembled WGS sequence"/>
</dbReference>
<evidence type="ECO:0000256" key="1">
    <source>
        <dbReference type="SAM" id="MobiDB-lite"/>
    </source>
</evidence>
<evidence type="ECO:0000313" key="2">
    <source>
        <dbReference type="EMBL" id="KAF9935758.1"/>
    </source>
</evidence>